<gene>
    <name evidence="1" type="ORF">C4B24_00155</name>
</gene>
<reference evidence="1 2" key="1">
    <citation type="submission" date="2018-02" db="EMBL/GenBank/DDBJ databases">
        <title>Mycoplasma marinum and Mycoplasma todarodis sp. nov., moderately halophilic and psychrotolerant mycoplasmas isolated from cephalopods.</title>
        <authorList>
            <person name="Viver T."/>
        </authorList>
    </citation>
    <scope>NUCLEOTIDE SEQUENCE [LARGE SCALE GENOMIC DNA]</scope>
    <source>
        <strain evidence="1 2">PE</strain>
    </source>
</reference>
<comment type="caution">
    <text evidence="1">The sequence shown here is derived from an EMBL/GenBank/DDBJ whole genome shotgun (WGS) entry which is preliminary data.</text>
</comment>
<dbReference type="AlphaFoldDB" id="A0A4R0XMS3"/>
<dbReference type="Pfam" id="PF08761">
    <property type="entry name" value="dUTPase_2"/>
    <property type="match status" value="1"/>
</dbReference>
<dbReference type="Gene3D" id="1.10.4010.10">
    <property type="entry name" value="Type II deoxyuridine triphosphatase"/>
    <property type="match status" value="1"/>
</dbReference>
<evidence type="ECO:0000313" key="1">
    <source>
        <dbReference type="EMBL" id="TCG12011.1"/>
    </source>
</evidence>
<dbReference type="SUPFAM" id="SSF101386">
    <property type="entry name" value="all-alpha NTP pyrophosphatases"/>
    <property type="match status" value="1"/>
</dbReference>
<accession>A0A4R0XMS3</accession>
<protein>
    <submittedName>
        <fullName evidence="1">dUTP diphosphatase</fullName>
    </submittedName>
</protein>
<keyword evidence="2" id="KW-1185">Reference proteome</keyword>
<name>A0A4R0XMS3_9MOLU</name>
<organism evidence="1 2">
    <name type="scientific">Mycoplasma marinum</name>
    <dbReference type="NCBI Taxonomy" id="1937190"/>
    <lineage>
        <taxon>Bacteria</taxon>
        <taxon>Bacillati</taxon>
        <taxon>Mycoplasmatota</taxon>
        <taxon>Mollicutes</taxon>
        <taxon>Mycoplasmataceae</taxon>
        <taxon>Mycoplasma</taxon>
    </lineage>
</organism>
<dbReference type="InterPro" id="IPR014871">
    <property type="entry name" value="dUTPase/dCTP_pyrophosphatase"/>
</dbReference>
<dbReference type="RefSeq" id="WP_131598216.1">
    <property type="nucleotide sequence ID" value="NZ_CBDBYK010000003.1"/>
</dbReference>
<proteinExistence type="predicted"/>
<dbReference type="CDD" id="cd11527">
    <property type="entry name" value="NTP-PPase_dUTPase"/>
    <property type="match status" value="1"/>
</dbReference>
<dbReference type="Proteomes" id="UP000294192">
    <property type="component" value="Unassembled WGS sequence"/>
</dbReference>
<sequence>MNFTKILNMQSELDRNIEKAHNVTGEDLTNRKIVALIVEIGEFANEIRPFKYWKKTININEDLVKEEFVDGIHFFLSLTLNIGNSPIVEPIIISDDQNIQLATLFEETSKLNSNFEKEQLAKAFGIYMGMAKLVGLKEDEIEKFYIEKNRVNYERILNGY</sequence>
<dbReference type="OrthoDB" id="5506143at2"/>
<dbReference type="InterPro" id="IPR016947">
    <property type="entry name" value="UCP030140"/>
</dbReference>
<dbReference type="EMBL" id="PSZO01000001">
    <property type="protein sequence ID" value="TCG12011.1"/>
    <property type="molecule type" value="Genomic_DNA"/>
</dbReference>
<evidence type="ECO:0000313" key="2">
    <source>
        <dbReference type="Proteomes" id="UP000294192"/>
    </source>
</evidence>
<dbReference type="PIRSF" id="PIRSF030140">
    <property type="entry name" value="UCP030140"/>
    <property type="match status" value="1"/>
</dbReference>